<evidence type="ECO:0000313" key="1">
    <source>
        <dbReference type="Proteomes" id="UP000095286"/>
    </source>
</evidence>
<evidence type="ECO:0000313" key="2">
    <source>
        <dbReference type="WBParaSite" id="RSKR_0000705700.1"/>
    </source>
</evidence>
<protein>
    <submittedName>
        <fullName evidence="2">Lecithin-cholesterol acyltransferase</fullName>
    </submittedName>
</protein>
<name>A0AC35U485_9BILA</name>
<proteinExistence type="predicted"/>
<organism evidence="1 2">
    <name type="scientific">Rhabditophanes sp. KR3021</name>
    <dbReference type="NCBI Taxonomy" id="114890"/>
    <lineage>
        <taxon>Eukaryota</taxon>
        <taxon>Metazoa</taxon>
        <taxon>Ecdysozoa</taxon>
        <taxon>Nematoda</taxon>
        <taxon>Chromadorea</taxon>
        <taxon>Rhabditida</taxon>
        <taxon>Tylenchina</taxon>
        <taxon>Panagrolaimomorpha</taxon>
        <taxon>Strongyloidoidea</taxon>
        <taxon>Alloionematidae</taxon>
        <taxon>Rhabditophanes</taxon>
    </lineage>
</organism>
<reference evidence="2" key="1">
    <citation type="submission" date="2016-11" db="UniProtKB">
        <authorList>
            <consortium name="WormBaseParasite"/>
        </authorList>
    </citation>
    <scope>IDENTIFICATION</scope>
    <source>
        <strain evidence="2">KR3021</strain>
    </source>
</reference>
<accession>A0AC35U485</accession>
<dbReference type="Proteomes" id="UP000095286">
    <property type="component" value="Unplaced"/>
</dbReference>
<sequence length="199" mass="22762">MCALFIVPGFGGSRLQAKLDGKPSKPHWICDSVTSDFFEIWLNLQLFTPLVVDCFVDNMKMIFNTTTRQCVNNIGVEARVKSFGTDTDLVEWLDTVKFPQAKYFATIADALVSWGYVRGESLRAAPFDWRLKPTDLDPFYNQLKALIQQTSWNNNNQKVVLIGHSMGNIHVNYFLRNYVSQAFRDRYIQSHVAIAAPWS</sequence>
<dbReference type="WBParaSite" id="RSKR_0000705700.1">
    <property type="protein sequence ID" value="RSKR_0000705700.1"/>
    <property type="gene ID" value="RSKR_0000705700"/>
</dbReference>